<evidence type="ECO:0000256" key="1">
    <source>
        <dbReference type="PROSITE-ProRule" id="PRU00047"/>
    </source>
</evidence>
<dbReference type="Pfam" id="PF00098">
    <property type="entry name" value="zf-CCHC"/>
    <property type="match status" value="1"/>
</dbReference>
<dbReference type="PROSITE" id="PS50158">
    <property type="entry name" value="ZF_CCHC"/>
    <property type="match status" value="2"/>
</dbReference>
<feature type="region of interest" description="Disordered" evidence="2">
    <location>
        <begin position="412"/>
        <end position="431"/>
    </location>
</feature>
<feature type="domain" description="CCHC-type" evidence="3">
    <location>
        <begin position="279"/>
        <end position="292"/>
    </location>
</feature>
<evidence type="ECO:0000313" key="4">
    <source>
        <dbReference type="EMBL" id="VDI23356.1"/>
    </source>
</evidence>
<evidence type="ECO:0000259" key="3">
    <source>
        <dbReference type="PROSITE" id="PS50158"/>
    </source>
</evidence>
<organism evidence="4 5">
    <name type="scientific">Mytilus galloprovincialis</name>
    <name type="common">Mediterranean mussel</name>
    <dbReference type="NCBI Taxonomy" id="29158"/>
    <lineage>
        <taxon>Eukaryota</taxon>
        <taxon>Metazoa</taxon>
        <taxon>Spiralia</taxon>
        <taxon>Lophotrochozoa</taxon>
        <taxon>Mollusca</taxon>
        <taxon>Bivalvia</taxon>
        <taxon>Autobranchia</taxon>
        <taxon>Pteriomorphia</taxon>
        <taxon>Mytilida</taxon>
        <taxon>Mytiloidea</taxon>
        <taxon>Mytilidae</taxon>
        <taxon>Mytilinae</taxon>
        <taxon>Mytilus</taxon>
    </lineage>
</organism>
<dbReference type="OrthoDB" id="3863715at2759"/>
<dbReference type="InterPro" id="IPR001878">
    <property type="entry name" value="Znf_CCHC"/>
</dbReference>
<feature type="compositionally biased region" description="Polar residues" evidence="2">
    <location>
        <begin position="460"/>
        <end position="479"/>
    </location>
</feature>
<keyword evidence="1" id="KW-0479">Metal-binding</keyword>
<dbReference type="InterPro" id="IPR036875">
    <property type="entry name" value="Znf_CCHC_sf"/>
</dbReference>
<keyword evidence="1" id="KW-0862">Zinc</keyword>
<protein>
    <recommendedName>
        <fullName evidence="3">CCHC-type domain-containing protein</fullName>
    </recommendedName>
</protein>
<evidence type="ECO:0000256" key="2">
    <source>
        <dbReference type="SAM" id="MobiDB-lite"/>
    </source>
</evidence>
<dbReference type="AlphaFoldDB" id="A0A8B6DTN5"/>
<dbReference type="SMART" id="SM00343">
    <property type="entry name" value="ZnF_C2HC"/>
    <property type="match status" value="2"/>
</dbReference>
<sequence length="649" mass="72251">MQEVCEWGPQECKDQLCWCLEGKASEYYALITERDREVSYRELVEKLHKRFGFKALPETAQVQFNNARQAPEESLEDWADRVLSLATRAFRNLPDDYMYEQAVMRLCQGIENKQLGVQISNLQPQSIEEAIDKIRLFQHNTQAIYGKPNRREVRQVTDGQYGDHHEAFREYQGPHVRDTMALERAPVSTWKVELEKSDKKFENKLGQVHEKLDDMMDQFKQLLTSPIAGSCLPGRQTGTESCHHCGERGHSKMECPNYGGKSVSGGPSTDRGPPWEGVCYHCLKPGHVKKDCLDLQERDRTVTSTIQSSRTATGPLNLNGTTQEAGEVHFNKGLRQWLLENKGQPGVFLDGGYPSHTISREKCEVPQGNLVTAALLTGDQEGSVANIMRKPIGAILAVENHSSIQKVAATTETTLASDEEAQESWDSTSDGEAHTTLVEGASDEKIVTVFPTPVVDGGMTDNTENSHTSLTFEDPSSTGETDRKAATESNSPLNNEKVITFNVNKESVYINPESPDLGLGLLFKTDNVGTRYFNQQQPPPVDSGTSVFCVSTVRSGPNRRQWDPGIPYLNKGINTVQVRKNETRLFTTENGSAQPPGSNYIVDMQPLNGPVLVCIKTGKSWHTIQTRTIHSCLGSQFVGNPLYYLLVNQ</sequence>
<comment type="caution">
    <text evidence="4">The sequence shown here is derived from an EMBL/GenBank/DDBJ whole genome shotgun (WGS) entry which is preliminary data.</text>
</comment>
<accession>A0A8B6DTN5</accession>
<evidence type="ECO:0000313" key="5">
    <source>
        <dbReference type="Proteomes" id="UP000596742"/>
    </source>
</evidence>
<keyword evidence="5" id="KW-1185">Reference proteome</keyword>
<dbReference type="GO" id="GO:0003676">
    <property type="term" value="F:nucleic acid binding"/>
    <property type="evidence" value="ECO:0007669"/>
    <property type="project" value="InterPro"/>
</dbReference>
<dbReference type="SUPFAM" id="SSF57756">
    <property type="entry name" value="Retrovirus zinc finger-like domains"/>
    <property type="match status" value="1"/>
</dbReference>
<keyword evidence="1" id="KW-0863">Zinc-finger</keyword>
<dbReference type="Gene3D" id="4.10.60.10">
    <property type="entry name" value="Zinc finger, CCHC-type"/>
    <property type="match status" value="1"/>
</dbReference>
<dbReference type="Pfam" id="PF03732">
    <property type="entry name" value="Retrotrans_gag"/>
    <property type="match status" value="1"/>
</dbReference>
<reference evidence="4" key="1">
    <citation type="submission" date="2018-11" db="EMBL/GenBank/DDBJ databases">
        <authorList>
            <person name="Alioto T."/>
            <person name="Alioto T."/>
        </authorList>
    </citation>
    <scope>NUCLEOTIDE SEQUENCE</scope>
</reference>
<dbReference type="GO" id="GO:0008270">
    <property type="term" value="F:zinc ion binding"/>
    <property type="evidence" value="ECO:0007669"/>
    <property type="project" value="UniProtKB-KW"/>
</dbReference>
<feature type="region of interest" description="Disordered" evidence="2">
    <location>
        <begin position="453"/>
        <end position="491"/>
    </location>
</feature>
<proteinExistence type="predicted"/>
<dbReference type="PANTHER" id="PTHR19963">
    <property type="entry name" value="CCHC-TYPE DOMAIN-CONTAINING PROTEIN"/>
    <property type="match status" value="1"/>
</dbReference>
<feature type="domain" description="CCHC-type" evidence="3">
    <location>
        <begin position="242"/>
        <end position="257"/>
    </location>
</feature>
<name>A0A8B6DTN5_MYTGA</name>
<dbReference type="PANTHER" id="PTHR19963:SF30">
    <property type="entry name" value="ENDONUCLEASE_EXONUCLEASE_PHOSPHATASE DOMAIN-CONTAINING PROTEIN"/>
    <property type="match status" value="1"/>
</dbReference>
<dbReference type="InterPro" id="IPR005162">
    <property type="entry name" value="Retrotrans_gag_dom"/>
</dbReference>
<dbReference type="Proteomes" id="UP000596742">
    <property type="component" value="Unassembled WGS sequence"/>
</dbReference>
<dbReference type="EMBL" id="UYJE01003920">
    <property type="protein sequence ID" value="VDI23356.1"/>
    <property type="molecule type" value="Genomic_DNA"/>
</dbReference>
<gene>
    <name evidence="4" type="ORF">MGAL_10B072811</name>
</gene>